<feature type="non-terminal residue" evidence="1">
    <location>
        <position position="1"/>
    </location>
</feature>
<protein>
    <submittedName>
        <fullName evidence="1">Uncharacterized protein</fullName>
    </submittedName>
</protein>
<sequence>DPSFPRLAPCDASSGSARANGNRLKAQLCHLPRGGFRQFGRRGMRL</sequence>
<accession>A0A6J4SRY8</accession>
<proteinExistence type="predicted"/>
<gene>
    <name evidence="1" type="ORF">AVDCRST_MAG91-1207</name>
</gene>
<dbReference type="AlphaFoldDB" id="A0A6J4SRY8"/>
<dbReference type="EMBL" id="CADCVX010000252">
    <property type="protein sequence ID" value="CAA9503650.1"/>
    <property type="molecule type" value="Genomic_DNA"/>
</dbReference>
<feature type="non-terminal residue" evidence="1">
    <location>
        <position position="46"/>
    </location>
</feature>
<organism evidence="1">
    <name type="scientific">uncultured Sphingomonadaceae bacterium</name>
    <dbReference type="NCBI Taxonomy" id="169976"/>
    <lineage>
        <taxon>Bacteria</taxon>
        <taxon>Pseudomonadati</taxon>
        <taxon>Pseudomonadota</taxon>
        <taxon>Alphaproteobacteria</taxon>
        <taxon>Sphingomonadales</taxon>
        <taxon>Sphingomonadaceae</taxon>
        <taxon>environmental samples</taxon>
    </lineage>
</organism>
<name>A0A6J4SRY8_9SPHN</name>
<evidence type="ECO:0000313" key="1">
    <source>
        <dbReference type="EMBL" id="CAA9503650.1"/>
    </source>
</evidence>
<reference evidence="1" key="1">
    <citation type="submission" date="2020-02" db="EMBL/GenBank/DDBJ databases">
        <authorList>
            <person name="Meier V. D."/>
        </authorList>
    </citation>
    <scope>NUCLEOTIDE SEQUENCE</scope>
    <source>
        <strain evidence="1">AVDCRST_MAG91</strain>
    </source>
</reference>